<reference evidence="1 2" key="1">
    <citation type="submission" date="2024-05" db="EMBL/GenBank/DDBJ databases">
        <title>A draft genome resource for the thread blight pathogen Marasmius tenuissimus strain MS-2.</title>
        <authorList>
            <person name="Yulfo-Soto G.E."/>
            <person name="Baruah I.K."/>
            <person name="Amoako-Attah I."/>
            <person name="Bukari Y."/>
            <person name="Meinhardt L.W."/>
            <person name="Bailey B.A."/>
            <person name="Cohen S.P."/>
        </authorList>
    </citation>
    <scope>NUCLEOTIDE SEQUENCE [LARGE SCALE GENOMIC DNA]</scope>
    <source>
        <strain evidence="1 2">MS-2</strain>
    </source>
</reference>
<dbReference type="SUPFAM" id="SSF53474">
    <property type="entry name" value="alpha/beta-Hydrolases"/>
    <property type="match status" value="1"/>
</dbReference>
<proteinExistence type="predicted"/>
<accession>A0ABR2ZML4</accession>
<gene>
    <name evidence="1" type="ORF">AAF712_010835</name>
</gene>
<protein>
    <submittedName>
        <fullName evidence="1">Uncharacterized protein</fullName>
    </submittedName>
</protein>
<organism evidence="1 2">
    <name type="scientific">Marasmius tenuissimus</name>
    <dbReference type="NCBI Taxonomy" id="585030"/>
    <lineage>
        <taxon>Eukaryota</taxon>
        <taxon>Fungi</taxon>
        <taxon>Dikarya</taxon>
        <taxon>Basidiomycota</taxon>
        <taxon>Agaricomycotina</taxon>
        <taxon>Agaricomycetes</taxon>
        <taxon>Agaricomycetidae</taxon>
        <taxon>Agaricales</taxon>
        <taxon>Marasmiineae</taxon>
        <taxon>Marasmiaceae</taxon>
        <taxon>Marasmius</taxon>
    </lineage>
</organism>
<dbReference type="Gene3D" id="3.40.50.1820">
    <property type="entry name" value="alpha/beta hydrolase"/>
    <property type="match status" value="1"/>
</dbReference>
<dbReference type="Proteomes" id="UP001437256">
    <property type="component" value="Unassembled WGS sequence"/>
</dbReference>
<name>A0ABR2ZML4_9AGAR</name>
<sequence length="234" mass="26761">MQSNAIATTPKTLSEHQPQYNALCTALDLDPSSSGNLVDSEGSIEGIGREALRSHRDGQNLAFSMEPSVERDLTEEWYLYSIAHEPIKSREDVRLNLLRYYRGNEVERMMAGREPVKGDWVRLFGEILSDWQVHVPVRMFARDMAKAGFPVVRYRIKWTPEKAREPVEGYVTHGSDSSLWHYRLPALENSDAGVADSWLNRIDEELGEQPLRKMSSRVLALEEDQTISWVLDDL</sequence>
<dbReference type="InterPro" id="IPR029058">
    <property type="entry name" value="AB_hydrolase_fold"/>
</dbReference>
<evidence type="ECO:0000313" key="2">
    <source>
        <dbReference type="Proteomes" id="UP001437256"/>
    </source>
</evidence>
<evidence type="ECO:0000313" key="1">
    <source>
        <dbReference type="EMBL" id="KAL0062266.1"/>
    </source>
</evidence>
<keyword evidence="2" id="KW-1185">Reference proteome</keyword>
<dbReference type="EMBL" id="JBBXMP010000109">
    <property type="protein sequence ID" value="KAL0062266.1"/>
    <property type="molecule type" value="Genomic_DNA"/>
</dbReference>
<comment type="caution">
    <text evidence="1">The sequence shown here is derived from an EMBL/GenBank/DDBJ whole genome shotgun (WGS) entry which is preliminary data.</text>
</comment>